<dbReference type="OrthoDB" id="9794241at2"/>
<organism evidence="1 2">
    <name type="scientific">Nonlabens agnitus</name>
    <dbReference type="NCBI Taxonomy" id="870484"/>
    <lineage>
        <taxon>Bacteria</taxon>
        <taxon>Pseudomonadati</taxon>
        <taxon>Bacteroidota</taxon>
        <taxon>Flavobacteriia</taxon>
        <taxon>Flavobacteriales</taxon>
        <taxon>Flavobacteriaceae</taxon>
        <taxon>Nonlabens</taxon>
    </lineage>
</organism>
<dbReference type="NCBIfam" id="TIGR02453">
    <property type="entry name" value="TIGR02453 family protein"/>
    <property type="match status" value="1"/>
</dbReference>
<reference evidence="1 2" key="1">
    <citation type="submission" date="2016-11" db="EMBL/GenBank/DDBJ databases">
        <title>Trade-off between light-utilization and light-protection in marine flavobacteria.</title>
        <authorList>
            <person name="Kumagai Y."/>
        </authorList>
    </citation>
    <scope>NUCLEOTIDE SEQUENCE [LARGE SCALE GENOMIC DNA]</scope>
    <source>
        <strain evidence="1 2">JCM 17109</strain>
    </source>
</reference>
<dbReference type="Pfam" id="PF09365">
    <property type="entry name" value="DUF2461"/>
    <property type="match status" value="1"/>
</dbReference>
<dbReference type="AlphaFoldDB" id="A0A2S9WWT8"/>
<protein>
    <submittedName>
        <fullName evidence="1">TIGR02453 family protein</fullName>
    </submittedName>
</protein>
<evidence type="ECO:0000313" key="2">
    <source>
        <dbReference type="Proteomes" id="UP000239532"/>
    </source>
</evidence>
<name>A0A2S9WWT8_9FLAO</name>
<dbReference type="PANTHER" id="PTHR36452:SF1">
    <property type="entry name" value="DUF2461 DOMAIN-CONTAINING PROTEIN"/>
    <property type="match status" value="1"/>
</dbReference>
<keyword evidence="2" id="KW-1185">Reference proteome</keyword>
<dbReference type="Proteomes" id="UP000239532">
    <property type="component" value="Unassembled WGS sequence"/>
</dbReference>
<dbReference type="PANTHER" id="PTHR36452">
    <property type="entry name" value="CHROMOSOME 12, WHOLE GENOME SHOTGUN SEQUENCE"/>
    <property type="match status" value="1"/>
</dbReference>
<dbReference type="InterPro" id="IPR015996">
    <property type="entry name" value="UCP028451"/>
</dbReference>
<evidence type="ECO:0000313" key="1">
    <source>
        <dbReference type="EMBL" id="PRP67940.1"/>
    </source>
</evidence>
<dbReference type="InterPro" id="IPR012808">
    <property type="entry name" value="CHP02453"/>
</dbReference>
<accession>A0A2S9WWT8</accession>
<gene>
    <name evidence="1" type="ORF">BST86_12985</name>
</gene>
<proteinExistence type="predicted"/>
<comment type="caution">
    <text evidence="1">The sequence shown here is derived from an EMBL/GenBank/DDBJ whole genome shotgun (WGS) entry which is preliminary data.</text>
</comment>
<dbReference type="EMBL" id="MQUC01000003">
    <property type="protein sequence ID" value="PRP67940.1"/>
    <property type="molecule type" value="Genomic_DNA"/>
</dbReference>
<dbReference type="RefSeq" id="WP_105983629.1">
    <property type="nucleotide sequence ID" value="NZ_MQUC01000003.1"/>
</dbReference>
<dbReference type="PIRSF" id="PIRSF028451">
    <property type="entry name" value="UCP028451"/>
    <property type="match status" value="1"/>
</dbReference>
<sequence length="220" mass="25979">MSFHKMFSFLRELQKNNNKEWMDAHRDTYEEVRDWYKSWLNELDAELGKIDKDYHSTEGKRAINRINNNLLYHPNKPIYKDHFGAGLDLSENGKQGDFYIHLGTNGSFIAGGFYNPKKETLDSIRDAIDYNGAEFKKIMAKKSFKETFGEMIEDENKLKTSPKGYSQDHEHIDLLRRKSFAVKHDVTQKEVMQDDFKEKCVEIYKEMLPFRKYLNKAVTV</sequence>